<reference evidence="6 7" key="1">
    <citation type="submission" date="2020-04" db="EMBL/GenBank/DDBJ databases">
        <title>Vibrio sp. SM6, a novel species isolated from seawater.</title>
        <authorList>
            <person name="Wang X."/>
        </authorList>
    </citation>
    <scope>NUCLEOTIDE SEQUENCE [LARGE SCALE GENOMIC DNA]</scope>
    <source>
        <strain evidence="6 7">SM6</strain>
    </source>
</reference>
<comment type="cofactor">
    <cofactor evidence="1">
        <name>Zn(2+)</name>
        <dbReference type="ChEBI" id="CHEBI:29105"/>
    </cofactor>
</comment>
<evidence type="ECO:0000256" key="4">
    <source>
        <dbReference type="ARBA" id="ARBA00022833"/>
    </source>
</evidence>
<evidence type="ECO:0000256" key="2">
    <source>
        <dbReference type="ARBA" id="ARBA00022723"/>
    </source>
</evidence>
<dbReference type="SUPFAM" id="SSF53187">
    <property type="entry name" value="Zn-dependent exopeptidases"/>
    <property type="match status" value="1"/>
</dbReference>
<keyword evidence="3" id="KW-0378">Hydrolase</keyword>
<evidence type="ECO:0000313" key="7">
    <source>
        <dbReference type="Proteomes" id="UP000535589"/>
    </source>
</evidence>
<dbReference type="AlphaFoldDB" id="A0A7X8YG98"/>
<dbReference type="PIRSF" id="PIRSF039012">
    <property type="entry name" value="ASP"/>
    <property type="match status" value="1"/>
</dbReference>
<evidence type="ECO:0000259" key="5">
    <source>
        <dbReference type="Pfam" id="PF24827"/>
    </source>
</evidence>
<dbReference type="InterPro" id="IPR053138">
    <property type="entry name" value="N-alpha-Ac-DABA_deacetylase"/>
</dbReference>
<dbReference type="Proteomes" id="UP000535589">
    <property type="component" value="Unassembled WGS sequence"/>
</dbReference>
<gene>
    <name evidence="6" type="ORF">HGP28_04515</name>
</gene>
<keyword evidence="7" id="KW-1185">Reference proteome</keyword>
<dbReference type="GO" id="GO:0016788">
    <property type="term" value="F:hydrolase activity, acting on ester bonds"/>
    <property type="evidence" value="ECO:0007669"/>
    <property type="project" value="InterPro"/>
</dbReference>
<dbReference type="Gene3D" id="3.40.630.10">
    <property type="entry name" value="Zn peptidases"/>
    <property type="match status" value="1"/>
</dbReference>
<name>A0A7X8YG98_9VIBR</name>
<dbReference type="EMBL" id="JABAIK010000003">
    <property type="protein sequence ID" value="NLS12157.1"/>
    <property type="molecule type" value="Genomic_DNA"/>
</dbReference>
<organism evidence="6 7">
    <name type="scientific">Vibrio agarilyticus</name>
    <dbReference type="NCBI Taxonomy" id="2726741"/>
    <lineage>
        <taxon>Bacteria</taxon>
        <taxon>Pseudomonadati</taxon>
        <taxon>Pseudomonadota</taxon>
        <taxon>Gammaproteobacteria</taxon>
        <taxon>Vibrionales</taxon>
        <taxon>Vibrionaceae</taxon>
        <taxon>Vibrio</taxon>
    </lineage>
</organism>
<dbReference type="GO" id="GO:0046872">
    <property type="term" value="F:metal ion binding"/>
    <property type="evidence" value="ECO:0007669"/>
    <property type="project" value="UniProtKB-KW"/>
</dbReference>
<keyword evidence="2" id="KW-0479">Metal-binding</keyword>
<comment type="caution">
    <text evidence="6">The sequence shown here is derived from an EMBL/GenBank/DDBJ whole genome shotgun (WGS) entry which is preliminary data.</text>
</comment>
<protein>
    <submittedName>
        <fullName evidence="6">Succinylglutamate desuccinylase/aspartoacylase family protein</fullName>
    </submittedName>
</protein>
<dbReference type="GO" id="GO:0016811">
    <property type="term" value="F:hydrolase activity, acting on carbon-nitrogen (but not peptide) bonds, in linear amides"/>
    <property type="evidence" value="ECO:0007669"/>
    <property type="project" value="InterPro"/>
</dbReference>
<sequence length="333" mass="36169">MSTTHYTGDCLDGHRIVDHLCVDDLAAGEHTLWFRVATNAIGHAQHLPVVVYKGAKPGKKVMITAGVHGDEYNGILAAQRMVRELVGKEIVGTITIVPAINLTGMLHHSRDFFSADPDSSPCNLNRFFPGDANGNEANRYLHVLWHGLLAPNAELAIDLHTQTSGTSYPLYVFADFRIDDCLNMARLIEPDAILNDPGDAGVLETVWNQAGIPSITIEVGMGRYTQVDLIERTTRGMFNILTHYQLIQGELASISSCLEGQTITSLKAKQGGFVIAQVALMTPVQEGDLLAIGYDAFGREIERYTAPHAGTVLSINIEAIRAPGSLVARLISE</sequence>
<accession>A0A7X8YG98</accession>
<dbReference type="CDD" id="cd06251">
    <property type="entry name" value="M14_ASTE_ASPA-like"/>
    <property type="match status" value="1"/>
</dbReference>
<dbReference type="PANTHER" id="PTHR37326:SF1">
    <property type="entry name" value="BLL3975 PROTEIN"/>
    <property type="match status" value="1"/>
</dbReference>
<dbReference type="InterPro" id="IPR043795">
    <property type="entry name" value="N-alpha-Ac-DABA-like"/>
</dbReference>
<feature type="domain" description="Succinylglutamate desuccinylase/Aspartoacylase catalytic" evidence="5">
    <location>
        <begin position="57"/>
        <end position="243"/>
    </location>
</feature>
<dbReference type="RefSeq" id="WP_168835257.1">
    <property type="nucleotide sequence ID" value="NZ_JABAIK010000003.1"/>
</dbReference>
<dbReference type="PANTHER" id="PTHR37326">
    <property type="entry name" value="BLL3975 PROTEIN"/>
    <property type="match status" value="1"/>
</dbReference>
<keyword evidence="4" id="KW-0862">Zinc</keyword>
<dbReference type="InterPro" id="IPR055438">
    <property type="entry name" value="AstE_AspA_cat"/>
</dbReference>
<dbReference type="Pfam" id="PF24827">
    <property type="entry name" value="AstE_AspA_cat"/>
    <property type="match status" value="1"/>
</dbReference>
<evidence type="ECO:0000313" key="6">
    <source>
        <dbReference type="EMBL" id="NLS12157.1"/>
    </source>
</evidence>
<proteinExistence type="predicted"/>
<evidence type="ECO:0000256" key="3">
    <source>
        <dbReference type="ARBA" id="ARBA00022801"/>
    </source>
</evidence>
<evidence type="ECO:0000256" key="1">
    <source>
        <dbReference type="ARBA" id="ARBA00001947"/>
    </source>
</evidence>